<gene>
    <name evidence="3" type="ORF">BCR43DRAFT_522885</name>
</gene>
<keyword evidence="4" id="KW-1185">Reference proteome</keyword>
<organism evidence="3 4">
    <name type="scientific">Syncephalastrum racemosum</name>
    <name type="common">Filamentous fungus</name>
    <dbReference type="NCBI Taxonomy" id="13706"/>
    <lineage>
        <taxon>Eukaryota</taxon>
        <taxon>Fungi</taxon>
        <taxon>Fungi incertae sedis</taxon>
        <taxon>Mucoromycota</taxon>
        <taxon>Mucoromycotina</taxon>
        <taxon>Mucoromycetes</taxon>
        <taxon>Mucorales</taxon>
        <taxon>Syncephalastraceae</taxon>
        <taxon>Syncephalastrum</taxon>
    </lineage>
</organism>
<dbReference type="EMBL" id="MCGN01000003">
    <property type="protein sequence ID" value="ORY98829.1"/>
    <property type="molecule type" value="Genomic_DNA"/>
</dbReference>
<proteinExistence type="inferred from homology"/>
<dbReference type="OMA" id="NDYRPFW"/>
<dbReference type="Pfam" id="PF08610">
    <property type="entry name" value="Pex16"/>
    <property type="match status" value="1"/>
</dbReference>
<dbReference type="STRING" id="13706.A0A1X2HIG2"/>
<comment type="subcellular location">
    <subcellularLocation>
        <location evidence="2">Peroxisome membrane</location>
    </subcellularLocation>
</comment>
<protein>
    <recommendedName>
        <fullName evidence="2">Peroxisomal membrane protein PEX16</fullName>
    </recommendedName>
</protein>
<dbReference type="InterPro" id="IPR013919">
    <property type="entry name" value="Pex16"/>
</dbReference>
<accession>A0A1X2HIG2</accession>
<reference evidence="3 4" key="1">
    <citation type="submission" date="2016-07" db="EMBL/GenBank/DDBJ databases">
        <title>Pervasive Adenine N6-methylation of Active Genes in Fungi.</title>
        <authorList>
            <consortium name="DOE Joint Genome Institute"/>
            <person name="Mondo S.J."/>
            <person name="Dannebaum R.O."/>
            <person name="Kuo R.C."/>
            <person name="Labutti K."/>
            <person name="Haridas S."/>
            <person name="Kuo A."/>
            <person name="Salamov A."/>
            <person name="Ahrendt S.R."/>
            <person name="Lipzen A."/>
            <person name="Sullivan W."/>
            <person name="Andreopoulos W.B."/>
            <person name="Clum A."/>
            <person name="Lindquist E."/>
            <person name="Daum C."/>
            <person name="Ramamoorthy G.K."/>
            <person name="Gryganskyi A."/>
            <person name="Culley D."/>
            <person name="Magnuson J.K."/>
            <person name="James T.Y."/>
            <person name="O'Malley M.A."/>
            <person name="Stajich J.E."/>
            <person name="Spatafora J.W."/>
            <person name="Visel A."/>
            <person name="Grigoriev I.V."/>
        </authorList>
    </citation>
    <scope>NUCLEOTIDE SEQUENCE [LARGE SCALE GENOMIC DNA]</scope>
    <source>
        <strain evidence="3 4">NRRL 2496</strain>
    </source>
</reference>
<evidence type="ECO:0000313" key="3">
    <source>
        <dbReference type="EMBL" id="ORY98829.1"/>
    </source>
</evidence>
<evidence type="ECO:0000256" key="1">
    <source>
        <dbReference type="ARBA" id="ARBA00009505"/>
    </source>
</evidence>
<dbReference type="PANTHER" id="PTHR13299">
    <property type="entry name" value="PEROXISOMAL MEMBRANE PROTEIN PEX16"/>
    <property type="match status" value="1"/>
</dbReference>
<evidence type="ECO:0000313" key="4">
    <source>
        <dbReference type="Proteomes" id="UP000242180"/>
    </source>
</evidence>
<dbReference type="GO" id="GO:0005778">
    <property type="term" value="C:peroxisomal membrane"/>
    <property type="evidence" value="ECO:0007669"/>
    <property type="project" value="UniProtKB-SubCell"/>
</dbReference>
<keyword evidence="2" id="KW-0962">Peroxisome biogenesis</keyword>
<dbReference type="PANTHER" id="PTHR13299:SF0">
    <property type="entry name" value="PEROXISOMAL MEMBRANE PROTEIN PEX16"/>
    <property type="match status" value="1"/>
</dbReference>
<sequence>MLPATLLRVSTQYRRYYATQIELTEDLLRALALALPGRFEDADLCSQSILSVLNLVSLFNTHLLARRRGRLVKEQGEVGKDPFSFNDHIRRFYYRRPWPRLAAASLSIVSYTEVVFELFWRRRHDKAQSNWRWIAIIETIKACLRFFLFYNSQRSTVLHPAHLVRNIAPDSLDLNTTDKLELGMIDPRTGTPSSADPDLLDEKIRPVAPRSGWAHAAEILWIIRPVIYALLVLQRVQQSQMDSDEEDEKAEEDAWKPWLVSLGIDLMARVARYMQPMSPLEKEESRRRDFLLLYYFFRGPIYTRFTKNILDTFCDTFEHRPIVSIVAAALNDYRVFWEQSYFYTAGS</sequence>
<comment type="similarity">
    <text evidence="1 2">Belongs to the peroxin-16 family.</text>
</comment>
<dbReference type="AlphaFoldDB" id="A0A1X2HIG2"/>
<evidence type="ECO:0000256" key="2">
    <source>
        <dbReference type="RuleBase" id="RU365003"/>
    </source>
</evidence>
<keyword evidence="2" id="KW-0576">Peroxisome</keyword>
<dbReference type="Proteomes" id="UP000242180">
    <property type="component" value="Unassembled WGS sequence"/>
</dbReference>
<name>A0A1X2HIG2_SYNRA</name>
<comment type="caution">
    <text evidence="3">The sequence shown here is derived from an EMBL/GenBank/DDBJ whole genome shotgun (WGS) entry which is preliminary data.</text>
</comment>
<dbReference type="GO" id="GO:0007031">
    <property type="term" value="P:peroxisome organization"/>
    <property type="evidence" value="ECO:0007669"/>
    <property type="project" value="UniProtKB-KW"/>
</dbReference>
<dbReference type="InParanoid" id="A0A1X2HIG2"/>
<dbReference type="FunCoup" id="A0A1X2HIG2">
    <property type="interactions" value="30"/>
</dbReference>
<dbReference type="OrthoDB" id="2021143at2759"/>